<keyword evidence="2" id="KW-1185">Reference proteome</keyword>
<dbReference type="KEGG" id="sfol:H3H32_35240"/>
<name>A0A7G5GW35_9BACT</name>
<dbReference type="RefSeq" id="WP_182460365.1">
    <property type="nucleotide sequence ID" value="NZ_CP059732.1"/>
</dbReference>
<evidence type="ECO:0000313" key="2">
    <source>
        <dbReference type="Proteomes" id="UP000515369"/>
    </source>
</evidence>
<gene>
    <name evidence="1" type="ORF">H3H32_35240</name>
</gene>
<protein>
    <submittedName>
        <fullName evidence="1">Uncharacterized protein</fullName>
    </submittedName>
</protein>
<proteinExistence type="predicted"/>
<sequence length="116" mass="12513">MLTPEESAELLDSTMDVLESDLTTATPQSGLGIIDQWLALLRQAENAKDITNTLEQVKTQLESDEINSPELIQLFDTLATQTTEFSTRVGSEGDMAVRLEAVASTLQSLAGQLGNS</sequence>
<dbReference type="Proteomes" id="UP000515369">
    <property type="component" value="Chromosome"/>
</dbReference>
<organism evidence="1 2">
    <name type="scientific">Spirosoma foliorum</name>
    <dbReference type="NCBI Taxonomy" id="2710596"/>
    <lineage>
        <taxon>Bacteria</taxon>
        <taxon>Pseudomonadati</taxon>
        <taxon>Bacteroidota</taxon>
        <taxon>Cytophagia</taxon>
        <taxon>Cytophagales</taxon>
        <taxon>Cytophagaceae</taxon>
        <taxon>Spirosoma</taxon>
    </lineage>
</organism>
<dbReference type="EMBL" id="CP059732">
    <property type="protein sequence ID" value="QMW03077.1"/>
    <property type="molecule type" value="Genomic_DNA"/>
</dbReference>
<evidence type="ECO:0000313" key="1">
    <source>
        <dbReference type="EMBL" id="QMW03077.1"/>
    </source>
</evidence>
<dbReference type="AlphaFoldDB" id="A0A7G5GW35"/>
<reference evidence="1 2" key="1">
    <citation type="submission" date="2020-07" db="EMBL/GenBank/DDBJ databases">
        <title>Spirosoma foliorum sp. nov., isolated from the leaves on the Nejang mountain Korea, Republic of.</title>
        <authorList>
            <person name="Ho H."/>
            <person name="Lee Y.-J."/>
            <person name="Nurcahyanto D.-A."/>
            <person name="Kim S.-G."/>
        </authorList>
    </citation>
    <scope>NUCLEOTIDE SEQUENCE [LARGE SCALE GENOMIC DNA]</scope>
    <source>
        <strain evidence="1 2">PL0136</strain>
    </source>
</reference>
<accession>A0A7G5GW35</accession>